<feature type="transmembrane region" description="Helical" evidence="2">
    <location>
        <begin position="57"/>
        <end position="79"/>
    </location>
</feature>
<sequence>MRLRLHRRIIAQHARPTWDPEYVLRTGAGTSVTRSPRLTLPAILGARTCAVFQHNRYVVTFFLLLGLAVMGLSIAHVPYVSCTGNGRKPPKRTVPPITDLRSGITDSYPFQPRPVTS</sequence>
<gene>
    <name evidence="3" type="ORF">FA13DRAFT_1048049</name>
</gene>
<protein>
    <submittedName>
        <fullName evidence="3">Uncharacterized protein</fullName>
    </submittedName>
</protein>
<keyword evidence="2" id="KW-1133">Transmembrane helix</keyword>
<feature type="region of interest" description="Disordered" evidence="1">
    <location>
        <begin position="85"/>
        <end position="117"/>
    </location>
</feature>
<accession>A0A4Y7RM95</accession>
<name>A0A4Y7RM95_COPMI</name>
<keyword evidence="2" id="KW-0472">Membrane</keyword>
<comment type="caution">
    <text evidence="3">The sequence shown here is derived from an EMBL/GenBank/DDBJ whole genome shotgun (WGS) entry which is preliminary data.</text>
</comment>
<evidence type="ECO:0000313" key="3">
    <source>
        <dbReference type="EMBL" id="TEB09860.1"/>
    </source>
</evidence>
<evidence type="ECO:0000313" key="4">
    <source>
        <dbReference type="Proteomes" id="UP000298030"/>
    </source>
</evidence>
<dbReference type="Proteomes" id="UP000298030">
    <property type="component" value="Unassembled WGS sequence"/>
</dbReference>
<evidence type="ECO:0000256" key="2">
    <source>
        <dbReference type="SAM" id="Phobius"/>
    </source>
</evidence>
<dbReference type="AlphaFoldDB" id="A0A4Y7RM95"/>
<dbReference type="OrthoDB" id="3267855at2759"/>
<organism evidence="3 4">
    <name type="scientific">Coprinellus micaceus</name>
    <name type="common">Glistening ink-cap mushroom</name>
    <name type="synonym">Coprinus micaceus</name>
    <dbReference type="NCBI Taxonomy" id="71717"/>
    <lineage>
        <taxon>Eukaryota</taxon>
        <taxon>Fungi</taxon>
        <taxon>Dikarya</taxon>
        <taxon>Basidiomycota</taxon>
        <taxon>Agaricomycotina</taxon>
        <taxon>Agaricomycetes</taxon>
        <taxon>Agaricomycetidae</taxon>
        <taxon>Agaricales</taxon>
        <taxon>Agaricineae</taxon>
        <taxon>Psathyrellaceae</taxon>
        <taxon>Coprinellus</taxon>
    </lineage>
</organism>
<evidence type="ECO:0000256" key="1">
    <source>
        <dbReference type="SAM" id="MobiDB-lite"/>
    </source>
</evidence>
<dbReference type="EMBL" id="QPFP01000487">
    <property type="protein sequence ID" value="TEB09860.1"/>
    <property type="molecule type" value="Genomic_DNA"/>
</dbReference>
<reference evidence="3 4" key="1">
    <citation type="journal article" date="2019" name="Nat. Ecol. Evol.">
        <title>Megaphylogeny resolves global patterns of mushroom evolution.</title>
        <authorList>
            <person name="Varga T."/>
            <person name="Krizsan K."/>
            <person name="Foldi C."/>
            <person name="Dima B."/>
            <person name="Sanchez-Garcia M."/>
            <person name="Sanchez-Ramirez S."/>
            <person name="Szollosi G.J."/>
            <person name="Szarkandi J.G."/>
            <person name="Papp V."/>
            <person name="Albert L."/>
            <person name="Andreopoulos W."/>
            <person name="Angelini C."/>
            <person name="Antonin V."/>
            <person name="Barry K.W."/>
            <person name="Bougher N.L."/>
            <person name="Buchanan P."/>
            <person name="Buyck B."/>
            <person name="Bense V."/>
            <person name="Catcheside P."/>
            <person name="Chovatia M."/>
            <person name="Cooper J."/>
            <person name="Damon W."/>
            <person name="Desjardin D."/>
            <person name="Finy P."/>
            <person name="Geml J."/>
            <person name="Haridas S."/>
            <person name="Hughes K."/>
            <person name="Justo A."/>
            <person name="Karasinski D."/>
            <person name="Kautmanova I."/>
            <person name="Kiss B."/>
            <person name="Kocsube S."/>
            <person name="Kotiranta H."/>
            <person name="LaButti K.M."/>
            <person name="Lechner B.E."/>
            <person name="Liimatainen K."/>
            <person name="Lipzen A."/>
            <person name="Lukacs Z."/>
            <person name="Mihaltcheva S."/>
            <person name="Morgado L.N."/>
            <person name="Niskanen T."/>
            <person name="Noordeloos M.E."/>
            <person name="Ohm R.A."/>
            <person name="Ortiz-Santana B."/>
            <person name="Ovrebo C."/>
            <person name="Racz N."/>
            <person name="Riley R."/>
            <person name="Savchenko A."/>
            <person name="Shiryaev A."/>
            <person name="Soop K."/>
            <person name="Spirin V."/>
            <person name="Szebenyi C."/>
            <person name="Tomsovsky M."/>
            <person name="Tulloss R.E."/>
            <person name="Uehling J."/>
            <person name="Grigoriev I.V."/>
            <person name="Vagvolgyi C."/>
            <person name="Papp T."/>
            <person name="Martin F.M."/>
            <person name="Miettinen O."/>
            <person name="Hibbett D.S."/>
            <person name="Nagy L.G."/>
        </authorList>
    </citation>
    <scope>NUCLEOTIDE SEQUENCE [LARGE SCALE GENOMIC DNA]</scope>
    <source>
        <strain evidence="3 4">FP101781</strain>
    </source>
</reference>
<keyword evidence="2" id="KW-0812">Transmembrane</keyword>
<proteinExistence type="predicted"/>
<keyword evidence="4" id="KW-1185">Reference proteome</keyword>